<evidence type="ECO:0000313" key="3">
    <source>
        <dbReference type="EMBL" id="MDR6336496.1"/>
    </source>
</evidence>
<reference evidence="3 5" key="2">
    <citation type="submission" date="2023-07" db="EMBL/GenBank/DDBJ databases">
        <title>Genomic Encyclopedia of Type Strains, Phase IV (KMG-IV): sequencing the most valuable type-strain genomes for metagenomic binning, comparative biology and taxonomic classification.</title>
        <authorList>
            <person name="Goeker M."/>
        </authorList>
    </citation>
    <scope>NUCLEOTIDE SEQUENCE [LARGE SCALE GENOMIC DNA]</scope>
    <source>
        <strain evidence="3 5">DSM 338</strain>
    </source>
</reference>
<keyword evidence="5" id="KW-1185">Reference proteome</keyword>
<dbReference type="Pfam" id="PF22324">
    <property type="entry name" value="HTH_91"/>
    <property type="match status" value="1"/>
</dbReference>
<proteinExistence type="predicted"/>
<dbReference type="EMBL" id="JAVDPY010000012">
    <property type="protein sequence ID" value="MDR6336496.1"/>
    <property type="molecule type" value="Genomic_DNA"/>
</dbReference>
<reference evidence="2" key="1">
    <citation type="submission" date="2022-12" db="EMBL/GenBank/DDBJ databases">
        <title>Reference genome sequencing for broad-spectrum identification of bacterial and archaeal isolates by mass spectrometry.</title>
        <authorList>
            <person name="Sekiguchi Y."/>
            <person name="Tourlousse D.M."/>
        </authorList>
    </citation>
    <scope>NUCLEOTIDE SEQUENCE</scope>
    <source>
        <strain evidence="2">301</strain>
    </source>
</reference>
<feature type="domain" description="Winged helix" evidence="1">
    <location>
        <begin position="18"/>
        <end position="92"/>
    </location>
</feature>
<evidence type="ECO:0000259" key="1">
    <source>
        <dbReference type="Pfam" id="PF22324"/>
    </source>
</evidence>
<protein>
    <recommendedName>
        <fullName evidence="1">Winged helix domain-containing protein</fullName>
    </recommendedName>
</protein>
<accession>A0A9W6CRY9</accession>
<sequence length="95" mass="10538">MADVIRVTFRLDAEGPAFTVKGRMAWALHALVEAGERGCTPIDRPAPRWSDYIFKLRKAGLTIETLDEAHGGAYSGSHGRYVLRSPVQVIEEAQR</sequence>
<comment type="caution">
    <text evidence="2">The sequence shown here is derived from an EMBL/GenBank/DDBJ whole genome shotgun (WGS) entry which is preliminary data.</text>
</comment>
<dbReference type="GeneID" id="95766194"/>
<evidence type="ECO:0000313" key="2">
    <source>
        <dbReference type="EMBL" id="GLI25744.1"/>
    </source>
</evidence>
<gene>
    <name evidence="3" type="ORF">GGQ86_004997</name>
    <name evidence="2" type="ORF">XFLAVUS301_54180</name>
</gene>
<dbReference type="EMBL" id="BSDO01000030">
    <property type="protein sequence ID" value="GLI25744.1"/>
    <property type="molecule type" value="Genomic_DNA"/>
</dbReference>
<organism evidence="2 4">
    <name type="scientific">Xanthobacter flavus</name>
    <dbReference type="NCBI Taxonomy" id="281"/>
    <lineage>
        <taxon>Bacteria</taxon>
        <taxon>Pseudomonadati</taxon>
        <taxon>Pseudomonadota</taxon>
        <taxon>Alphaproteobacteria</taxon>
        <taxon>Hyphomicrobiales</taxon>
        <taxon>Xanthobacteraceae</taxon>
        <taxon>Xanthobacter</taxon>
    </lineage>
</organism>
<dbReference type="Proteomes" id="UP001144397">
    <property type="component" value="Unassembled WGS sequence"/>
</dbReference>
<dbReference type="InterPro" id="IPR054382">
    <property type="entry name" value="wHTH_alphaproteobact"/>
</dbReference>
<evidence type="ECO:0000313" key="4">
    <source>
        <dbReference type="Proteomes" id="UP001144397"/>
    </source>
</evidence>
<name>A0A9W6CRY9_XANFL</name>
<evidence type="ECO:0000313" key="5">
    <source>
        <dbReference type="Proteomes" id="UP001245370"/>
    </source>
</evidence>
<dbReference type="AlphaFoldDB" id="A0A9W6CRY9"/>
<dbReference type="Proteomes" id="UP001245370">
    <property type="component" value="Unassembled WGS sequence"/>
</dbReference>
<dbReference type="RefSeq" id="WP_281810206.1">
    <property type="nucleotide sequence ID" value="NZ_BSDO01000030.1"/>
</dbReference>